<dbReference type="Proteomes" id="UP001552427">
    <property type="component" value="Unassembled WGS sequence"/>
</dbReference>
<evidence type="ECO:0008006" key="3">
    <source>
        <dbReference type="Google" id="ProtNLM"/>
    </source>
</evidence>
<dbReference type="RefSeq" id="WP_364450043.1">
    <property type="nucleotide sequence ID" value="NZ_JBFARM010000004.1"/>
</dbReference>
<accession>A0ABV3H3I8</accession>
<evidence type="ECO:0000313" key="2">
    <source>
        <dbReference type="Proteomes" id="UP001552427"/>
    </source>
</evidence>
<dbReference type="EMBL" id="JBFARM010000004">
    <property type="protein sequence ID" value="MEV4287088.1"/>
    <property type="molecule type" value="Genomic_DNA"/>
</dbReference>
<proteinExistence type="predicted"/>
<sequence length="205" mass="22805">MVLAGEDRNDRLCLRVLLEDLCPEMRGRLVEIGDSVRLHQATDANLQARAETLARKVRARAARESADVACVFVHEDLDRIDGEDVPAVRERVQKALGSALGNAHYALAVSEVEAWLLLFPEALTALVSAWSLPSRYRGRDTGRIPDPKRILTEEVSGTGRRYRESDAPGVLEHAARLDLLPRPVGRNRSFDRLRADVAECCAHHL</sequence>
<comment type="caution">
    <text evidence="1">The sequence shown here is derived from an EMBL/GenBank/DDBJ whole genome shotgun (WGS) entry which is preliminary data.</text>
</comment>
<organism evidence="1 2">
    <name type="scientific">Nonomuraea bangladeshensis</name>
    <dbReference type="NCBI Taxonomy" id="404385"/>
    <lineage>
        <taxon>Bacteria</taxon>
        <taxon>Bacillati</taxon>
        <taxon>Actinomycetota</taxon>
        <taxon>Actinomycetes</taxon>
        <taxon>Streptosporangiales</taxon>
        <taxon>Streptosporangiaceae</taxon>
        <taxon>Nonomuraea</taxon>
    </lineage>
</organism>
<keyword evidence="2" id="KW-1185">Reference proteome</keyword>
<evidence type="ECO:0000313" key="1">
    <source>
        <dbReference type="EMBL" id="MEV4287088.1"/>
    </source>
</evidence>
<reference evidence="1 2" key="1">
    <citation type="submission" date="2024-06" db="EMBL/GenBank/DDBJ databases">
        <title>The Natural Products Discovery Center: Release of the First 8490 Sequenced Strains for Exploring Actinobacteria Biosynthetic Diversity.</title>
        <authorList>
            <person name="Kalkreuter E."/>
            <person name="Kautsar S.A."/>
            <person name="Yang D."/>
            <person name="Bader C.D."/>
            <person name="Teijaro C.N."/>
            <person name="Fluegel L."/>
            <person name="Davis C.M."/>
            <person name="Simpson J.R."/>
            <person name="Lauterbach L."/>
            <person name="Steele A.D."/>
            <person name="Gui C."/>
            <person name="Meng S."/>
            <person name="Li G."/>
            <person name="Viehrig K."/>
            <person name="Ye F."/>
            <person name="Su P."/>
            <person name="Kiefer A.F."/>
            <person name="Nichols A."/>
            <person name="Cepeda A.J."/>
            <person name="Yan W."/>
            <person name="Fan B."/>
            <person name="Jiang Y."/>
            <person name="Adhikari A."/>
            <person name="Zheng C.-J."/>
            <person name="Schuster L."/>
            <person name="Cowan T.M."/>
            <person name="Smanski M.J."/>
            <person name="Chevrette M.G."/>
            <person name="De Carvalho L.P.S."/>
            <person name="Shen B."/>
        </authorList>
    </citation>
    <scope>NUCLEOTIDE SEQUENCE [LARGE SCALE GENOMIC DNA]</scope>
    <source>
        <strain evidence="1 2">NPDC049574</strain>
    </source>
</reference>
<protein>
    <recommendedName>
        <fullName evidence="3">DUF4276 family protein</fullName>
    </recommendedName>
</protein>
<gene>
    <name evidence="1" type="ORF">AB0K40_16410</name>
</gene>
<name>A0ABV3H3I8_9ACTN</name>